<sequence>MTNEMTAKPDDIFERRESSVRSYCRSFPVTFAKAEGSWIHDREGNKYLDFLAGCGSLNYGHNDPDMKAALIDYIGGSNIAHGLDMYTGAKEAFLKAFEQYILKPRDLDYRVMFTGPTGANAVEAAMKLARLSTGRKTIVNFSNSFHGMTLGALAVTCNRGKRAGAGGVTLGNNAIAPFDGYYGEGVDTTEFLDRMLSDPSSGVDMPAAVIVECIQGEGGLRAASAEWLRKLEKVCRKHGVLIIADDIQAGCGRSGDYFAFEEAGIEPDLVTQAKSISGFGLPMALTLVKAELDIFKPAQHNGTFRGNNHAFVTGAVALEKFWKDDSFSKSVKAKGKILRQRFEGMVERFARDGDLSLRGRGMMQGIVFPDGEEADKVTAEAFERGLIIETSGGNDEVVKVLCALTISEEDLNRGLDILEDSIAAVRGGKASAKAAE</sequence>
<dbReference type="Gene3D" id="3.40.640.10">
    <property type="entry name" value="Type I PLP-dependent aspartate aminotransferase-like (Major domain)"/>
    <property type="match status" value="1"/>
</dbReference>
<evidence type="ECO:0000256" key="7">
    <source>
        <dbReference type="RuleBase" id="RU365034"/>
    </source>
</evidence>
<comment type="caution">
    <text evidence="8">The sequence shown here is derived from an EMBL/GenBank/DDBJ whole genome shotgun (WGS) entry which is preliminary data.</text>
</comment>
<dbReference type="Proteomes" id="UP000672602">
    <property type="component" value="Unassembled WGS sequence"/>
</dbReference>
<dbReference type="CDD" id="cd00610">
    <property type="entry name" value="OAT_like"/>
    <property type="match status" value="1"/>
</dbReference>
<dbReference type="PIRSF" id="PIRSF000521">
    <property type="entry name" value="Transaminase_4ab_Lys_Orn"/>
    <property type="match status" value="1"/>
</dbReference>
<keyword evidence="9" id="KW-1185">Reference proteome</keyword>
<evidence type="ECO:0000256" key="1">
    <source>
        <dbReference type="ARBA" id="ARBA00001933"/>
    </source>
</evidence>
<dbReference type="SUPFAM" id="SSF53383">
    <property type="entry name" value="PLP-dependent transferases"/>
    <property type="match status" value="1"/>
</dbReference>
<comment type="function">
    <text evidence="7">Catalyzes reversively the conversion of L-aspartate beta-semialdehyde (ASA) to L-2,4-diaminobutyrate (DABA) by transamination with L-glutamate.</text>
</comment>
<protein>
    <recommendedName>
        <fullName evidence="7">Diaminobutyrate--2-oxoglutarate transaminase</fullName>
        <ecNumber evidence="7">2.6.1.76</ecNumber>
    </recommendedName>
    <alternativeName>
        <fullName evidence="7">DABA aminotransferase</fullName>
    </alternativeName>
</protein>
<dbReference type="PANTHER" id="PTHR43552">
    <property type="entry name" value="DIAMINOBUTYRATE--2-OXOGLUTARATE AMINOTRANSFERASE"/>
    <property type="match status" value="1"/>
</dbReference>
<organism evidence="8 9">
    <name type="scientific">Marivibrio halodurans</name>
    <dbReference type="NCBI Taxonomy" id="2039722"/>
    <lineage>
        <taxon>Bacteria</taxon>
        <taxon>Pseudomonadati</taxon>
        <taxon>Pseudomonadota</taxon>
        <taxon>Alphaproteobacteria</taxon>
        <taxon>Rhodospirillales</taxon>
        <taxon>Rhodospirillaceae</taxon>
        <taxon>Marivibrio</taxon>
    </lineage>
</organism>
<dbReference type="GO" id="GO:0045303">
    <property type="term" value="F:diaminobutyrate-2-oxoglutarate transaminase activity"/>
    <property type="evidence" value="ECO:0007669"/>
    <property type="project" value="UniProtKB-EC"/>
</dbReference>
<comment type="cofactor">
    <cofactor evidence="1 7">
        <name>pyridoxal 5'-phosphate</name>
        <dbReference type="ChEBI" id="CHEBI:597326"/>
    </cofactor>
</comment>
<dbReference type="AlphaFoldDB" id="A0A8J7V246"/>
<evidence type="ECO:0000256" key="3">
    <source>
        <dbReference type="ARBA" id="ARBA00022576"/>
    </source>
</evidence>
<evidence type="ECO:0000256" key="6">
    <source>
        <dbReference type="RuleBase" id="RU003560"/>
    </source>
</evidence>
<keyword evidence="4 7" id="KW-0808">Transferase</keyword>
<dbReference type="RefSeq" id="WP_210681566.1">
    <property type="nucleotide sequence ID" value="NZ_JAGMWN010000003.1"/>
</dbReference>
<dbReference type="InterPro" id="IPR015421">
    <property type="entry name" value="PyrdxlP-dep_Trfase_major"/>
</dbReference>
<dbReference type="InterPro" id="IPR005814">
    <property type="entry name" value="Aminotrans_3"/>
</dbReference>
<gene>
    <name evidence="8" type="primary">ectB</name>
    <name evidence="8" type="ORF">KAJ83_08245</name>
</gene>
<dbReference type="GO" id="GO:0047307">
    <property type="term" value="F:diaminobutyrate-pyruvate transaminase activity"/>
    <property type="evidence" value="ECO:0007669"/>
    <property type="project" value="InterPro"/>
</dbReference>
<dbReference type="InterPro" id="IPR049704">
    <property type="entry name" value="Aminotrans_3_PPA_site"/>
</dbReference>
<keyword evidence="3 7" id="KW-0032">Aminotransferase</keyword>
<dbReference type="Gene3D" id="3.90.1150.10">
    <property type="entry name" value="Aspartate Aminotransferase, domain 1"/>
    <property type="match status" value="1"/>
</dbReference>
<dbReference type="Pfam" id="PF00202">
    <property type="entry name" value="Aminotran_3"/>
    <property type="match status" value="1"/>
</dbReference>
<comment type="similarity">
    <text evidence="2 6">Belongs to the class-III pyridoxal-phosphate-dependent aminotransferase family.</text>
</comment>
<dbReference type="EMBL" id="JAGMWN010000003">
    <property type="protein sequence ID" value="MBP5856995.1"/>
    <property type="molecule type" value="Genomic_DNA"/>
</dbReference>
<dbReference type="GO" id="GO:0030170">
    <property type="term" value="F:pyridoxal phosphate binding"/>
    <property type="evidence" value="ECO:0007669"/>
    <property type="project" value="InterPro"/>
</dbReference>
<dbReference type="InterPro" id="IPR012773">
    <property type="entry name" value="Ectoine_EctB"/>
</dbReference>
<dbReference type="NCBIfam" id="TIGR00709">
    <property type="entry name" value="dat"/>
    <property type="match status" value="1"/>
</dbReference>
<dbReference type="InterPro" id="IPR015422">
    <property type="entry name" value="PyrdxlP-dep_Trfase_small"/>
</dbReference>
<dbReference type="EC" id="2.6.1.76" evidence="7"/>
<dbReference type="UniPathway" id="UPA00067">
    <property type="reaction ID" value="UER00121"/>
</dbReference>
<dbReference type="GO" id="GO:0019491">
    <property type="term" value="P:ectoine biosynthetic process"/>
    <property type="evidence" value="ECO:0007669"/>
    <property type="project" value="UniProtKB-UniPathway"/>
</dbReference>
<evidence type="ECO:0000313" key="9">
    <source>
        <dbReference type="Proteomes" id="UP000672602"/>
    </source>
</evidence>
<evidence type="ECO:0000256" key="5">
    <source>
        <dbReference type="ARBA" id="ARBA00022898"/>
    </source>
</evidence>
<dbReference type="InterPro" id="IPR015424">
    <property type="entry name" value="PyrdxlP-dep_Trfase"/>
</dbReference>
<dbReference type="PROSITE" id="PS00600">
    <property type="entry name" value="AA_TRANSFER_CLASS_3"/>
    <property type="match status" value="1"/>
</dbReference>
<comment type="catalytic activity">
    <reaction evidence="7">
        <text>L-2,4-diaminobutanoate + 2-oxoglutarate = L-aspartate 4-semialdehyde + L-glutamate</text>
        <dbReference type="Rhea" id="RHEA:11160"/>
        <dbReference type="ChEBI" id="CHEBI:16810"/>
        <dbReference type="ChEBI" id="CHEBI:29985"/>
        <dbReference type="ChEBI" id="CHEBI:58761"/>
        <dbReference type="ChEBI" id="CHEBI:537519"/>
        <dbReference type="EC" id="2.6.1.76"/>
    </reaction>
</comment>
<accession>A0A8J7V246</accession>
<dbReference type="InterPro" id="IPR004637">
    <property type="entry name" value="Dat"/>
</dbReference>
<keyword evidence="5 6" id="KW-0663">Pyridoxal phosphate</keyword>
<proteinExistence type="inferred from homology"/>
<name>A0A8J7V246_9PROT</name>
<comment type="pathway">
    <text evidence="7">Amine and polyamine biosynthesis; ectoine biosynthesis; L-ectoine from L-aspartate 4-semialdehyde: step 1/3.</text>
</comment>
<reference evidence="8" key="1">
    <citation type="submission" date="2021-04" db="EMBL/GenBank/DDBJ databases">
        <authorList>
            <person name="Zhang D.-C."/>
        </authorList>
    </citation>
    <scope>NUCLEOTIDE SEQUENCE</scope>
    <source>
        <strain evidence="8">CGMCC 1.15697</strain>
    </source>
</reference>
<evidence type="ECO:0000256" key="2">
    <source>
        <dbReference type="ARBA" id="ARBA00008954"/>
    </source>
</evidence>
<evidence type="ECO:0000313" key="8">
    <source>
        <dbReference type="EMBL" id="MBP5856995.1"/>
    </source>
</evidence>
<dbReference type="NCBIfam" id="TIGR02407">
    <property type="entry name" value="ectoine_ectB"/>
    <property type="match status" value="1"/>
</dbReference>
<dbReference type="NCBIfam" id="NF006733">
    <property type="entry name" value="PRK09264.1"/>
    <property type="match status" value="1"/>
</dbReference>
<dbReference type="PANTHER" id="PTHR43552:SF2">
    <property type="entry name" value="DIAMINOBUTYRATE--2-OXOGLUTARATE TRANSAMINASE"/>
    <property type="match status" value="1"/>
</dbReference>
<evidence type="ECO:0000256" key="4">
    <source>
        <dbReference type="ARBA" id="ARBA00022679"/>
    </source>
</evidence>